<comment type="caution">
    <text evidence="1">The sequence shown here is derived from an EMBL/GenBank/DDBJ whole genome shotgun (WGS) entry which is preliminary data.</text>
</comment>
<protein>
    <submittedName>
        <fullName evidence="1">Uncharacterized protein</fullName>
    </submittedName>
</protein>
<name>A0AAN8T8A4_SOLBU</name>
<gene>
    <name evidence="1" type="ORF">RDI58_022725</name>
</gene>
<keyword evidence="2" id="KW-1185">Reference proteome</keyword>
<evidence type="ECO:0000313" key="1">
    <source>
        <dbReference type="EMBL" id="KAK6780541.1"/>
    </source>
</evidence>
<dbReference type="EMBL" id="JBANQN010000009">
    <property type="protein sequence ID" value="KAK6780541.1"/>
    <property type="molecule type" value="Genomic_DNA"/>
</dbReference>
<reference evidence="1 2" key="1">
    <citation type="submission" date="2024-02" db="EMBL/GenBank/DDBJ databases">
        <title>de novo genome assembly of Solanum bulbocastanum strain 11H21.</title>
        <authorList>
            <person name="Hosaka A.J."/>
        </authorList>
    </citation>
    <scope>NUCLEOTIDE SEQUENCE [LARGE SCALE GENOMIC DNA]</scope>
    <source>
        <tissue evidence="1">Young leaves</tissue>
    </source>
</reference>
<dbReference type="AlphaFoldDB" id="A0AAN8T8A4"/>
<accession>A0AAN8T8A4</accession>
<evidence type="ECO:0000313" key="2">
    <source>
        <dbReference type="Proteomes" id="UP001371456"/>
    </source>
</evidence>
<dbReference type="Proteomes" id="UP001371456">
    <property type="component" value="Unassembled WGS sequence"/>
</dbReference>
<proteinExistence type="predicted"/>
<sequence length="67" mass="7601">MTRRHQTTHTQTLKIVTPATSEAHQLNPLTFGSFLPPKFRAIVENEDISVEDEINLENADGKETPKR</sequence>
<organism evidence="1 2">
    <name type="scientific">Solanum bulbocastanum</name>
    <name type="common">Wild potato</name>
    <dbReference type="NCBI Taxonomy" id="147425"/>
    <lineage>
        <taxon>Eukaryota</taxon>
        <taxon>Viridiplantae</taxon>
        <taxon>Streptophyta</taxon>
        <taxon>Embryophyta</taxon>
        <taxon>Tracheophyta</taxon>
        <taxon>Spermatophyta</taxon>
        <taxon>Magnoliopsida</taxon>
        <taxon>eudicotyledons</taxon>
        <taxon>Gunneridae</taxon>
        <taxon>Pentapetalae</taxon>
        <taxon>asterids</taxon>
        <taxon>lamiids</taxon>
        <taxon>Solanales</taxon>
        <taxon>Solanaceae</taxon>
        <taxon>Solanoideae</taxon>
        <taxon>Solaneae</taxon>
        <taxon>Solanum</taxon>
    </lineage>
</organism>